<keyword evidence="1" id="KW-0545">Nucleotide biosynthesis</keyword>
<dbReference type="PANTHER" id="PTHR10210:SF45">
    <property type="entry name" value="RIBOSE-PHOSPHATE PYROPHOSPHOKINASE 3, CHLOROPLASTIC"/>
    <property type="match status" value="1"/>
</dbReference>
<dbReference type="GO" id="GO:0006164">
    <property type="term" value="P:purine nucleotide biosynthetic process"/>
    <property type="evidence" value="ECO:0007669"/>
    <property type="project" value="TreeGrafter"/>
</dbReference>
<dbReference type="Pfam" id="PF14572">
    <property type="entry name" value="Pribosyl_synth"/>
    <property type="match status" value="1"/>
</dbReference>
<reference evidence="3 4" key="1">
    <citation type="journal article" date="2016" name="Nat. Commun.">
        <title>Thousands of microbial genomes shed light on interconnected biogeochemical processes in an aquifer system.</title>
        <authorList>
            <person name="Anantharaman K."/>
            <person name="Brown C.T."/>
            <person name="Hug L.A."/>
            <person name="Sharon I."/>
            <person name="Castelle C.J."/>
            <person name="Probst A.J."/>
            <person name="Thomas B.C."/>
            <person name="Singh A."/>
            <person name="Wilkins M.J."/>
            <person name="Karaoz U."/>
            <person name="Brodie E.L."/>
            <person name="Williams K.H."/>
            <person name="Hubbard S.S."/>
            <person name="Banfield J.F."/>
        </authorList>
    </citation>
    <scope>NUCLEOTIDE SEQUENCE [LARGE SCALE GENOMIC DNA]</scope>
</reference>
<comment type="caution">
    <text evidence="3">The sequence shown here is derived from an EMBL/GenBank/DDBJ whole genome shotgun (WGS) entry which is preliminary data.</text>
</comment>
<dbReference type="SUPFAM" id="SSF53271">
    <property type="entry name" value="PRTase-like"/>
    <property type="match status" value="2"/>
</dbReference>
<dbReference type="InterPro" id="IPR000836">
    <property type="entry name" value="PRTase_dom"/>
</dbReference>
<dbReference type="InterPro" id="IPR029099">
    <property type="entry name" value="Pribosyltran_N"/>
</dbReference>
<sequence>MRFHGVKVMALPGSDILAERVCKELDKRLTKIFKREEGLILSRPKVSYFDNENVEVQIDNVRGYFVVVIHTQTPPVSQRLIELISLLDAIYNSNAADLLLAFPYMPYARSDRKDKPRISVMSNVLAQIINKTLGVKRVLLLDPHDTHVKHYFRPSADEISTIYMFADYLQHYIQTVLGGNKEDVLICFSDGGAAKRFAKLTEITKLPHDYIDKVRDGKEVEIKRKIASEGKICIMIDDEICSGGTATKDAKALKDNGAKKIIMYAPHAPLSKEGKTPTEVIAALINSPIDEFVLTDTIPVEDKIKGHEKFKVLSVSGLLAEAINQTIEDDSVTQLHEPQNVGLYRPPY</sequence>
<dbReference type="FunFam" id="3.40.50.2020:FF:000014">
    <property type="entry name" value="Ribose-phosphate pyrophosphokinase 1"/>
    <property type="match status" value="1"/>
</dbReference>
<dbReference type="Pfam" id="PF13793">
    <property type="entry name" value="Pribosyltran_N"/>
    <property type="match status" value="1"/>
</dbReference>
<dbReference type="Proteomes" id="UP000176260">
    <property type="component" value="Unassembled WGS sequence"/>
</dbReference>
<dbReference type="Gene3D" id="3.40.50.2020">
    <property type="match status" value="2"/>
</dbReference>
<organism evidence="3 4">
    <name type="scientific">Candidatus Buchananbacteria bacterium RBG_13_39_9</name>
    <dbReference type="NCBI Taxonomy" id="1797531"/>
    <lineage>
        <taxon>Bacteria</taxon>
        <taxon>Candidatus Buchananiibacteriota</taxon>
    </lineage>
</organism>
<dbReference type="SMART" id="SM01400">
    <property type="entry name" value="Pribosyltran_N"/>
    <property type="match status" value="1"/>
</dbReference>
<dbReference type="GO" id="GO:0002189">
    <property type="term" value="C:ribose phosphate diphosphokinase complex"/>
    <property type="evidence" value="ECO:0007669"/>
    <property type="project" value="TreeGrafter"/>
</dbReference>
<dbReference type="AlphaFoldDB" id="A0A1G1XNF2"/>
<evidence type="ECO:0000256" key="1">
    <source>
        <dbReference type="ARBA" id="ARBA00022727"/>
    </source>
</evidence>
<dbReference type="InterPro" id="IPR029057">
    <property type="entry name" value="PRTase-like"/>
</dbReference>
<evidence type="ECO:0000259" key="2">
    <source>
        <dbReference type="Pfam" id="PF13793"/>
    </source>
</evidence>
<feature type="domain" description="Ribose-phosphate pyrophosphokinase N-terminal" evidence="2">
    <location>
        <begin position="7"/>
        <end position="131"/>
    </location>
</feature>
<evidence type="ECO:0000313" key="4">
    <source>
        <dbReference type="Proteomes" id="UP000176260"/>
    </source>
</evidence>
<gene>
    <name evidence="3" type="ORF">A2Y67_02415</name>
</gene>
<dbReference type="EMBL" id="MHIA01000025">
    <property type="protein sequence ID" value="OGY41568.1"/>
    <property type="molecule type" value="Genomic_DNA"/>
</dbReference>
<evidence type="ECO:0000313" key="3">
    <source>
        <dbReference type="EMBL" id="OGY41568.1"/>
    </source>
</evidence>
<dbReference type="CDD" id="cd06223">
    <property type="entry name" value="PRTases_typeI"/>
    <property type="match status" value="1"/>
</dbReference>
<dbReference type="GO" id="GO:0006015">
    <property type="term" value="P:5-phosphoribose 1-diphosphate biosynthetic process"/>
    <property type="evidence" value="ECO:0007669"/>
    <property type="project" value="TreeGrafter"/>
</dbReference>
<dbReference type="NCBIfam" id="TIGR01251">
    <property type="entry name" value="ribP_PPkin"/>
    <property type="match status" value="1"/>
</dbReference>
<proteinExistence type="predicted"/>
<protein>
    <recommendedName>
        <fullName evidence="2">Ribose-phosphate pyrophosphokinase N-terminal domain-containing protein</fullName>
    </recommendedName>
</protein>
<accession>A0A1G1XNF2</accession>
<name>A0A1G1XNF2_9BACT</name>
<dbReference type="InterPro" id="IPR005946">
    <property type="entry name" value="Rib-P_diPkinase"/>
</dbReference>
<dbReference type="PANTHER" id="PTHR10210">
    <property type="entry name" value="RIBOSE-PHOSPHATE DIPHOSPHOKINASE FAMILY MEMBER"/>
    <property type="match status" value="1"/>
</dbReference>
<dbReference type="GO" id="GO:0005737">
    <property type="term" value="C:cytoplasm"/>
    <property type="evidence" value="ECO:0007669"/>
    <property type="project" value="TreeGrafter"/>
</dbReference>
<dbReference type="GO" id="GO:0000287">
    <property type="term" value="F:magnesium ion binding"/>
    <property type="evidence" value="ECO:0007669"/>
    <property type="project" value="InterPro"/>
</dbReference>